<name>A0A564ZHJ2_9BACT</name>
<evidence type="ECO:0000313" key="4">
    <source>
        <dbReference type="Proteomes" id="UP000334340"/>
    </source>
</evidence>
<proteinExistence type="predicted"/>
<dbReference type="EMBL" id="CABIKM010000015">
    <property type="protein sequence ID" value="VUZ84633.1"/>
    <property type="molecule type" value="Genomic_DNA"/>
</dbReference>
<keyword evidence="4" id="KW-1185">Reference proteome</keyword>
<dbReference type="AlphaFoldDB" id="A0A564ZHJ2"/>
<protein>
    <submittedName>
        <fullName evidence="3">Phosphate-selective porin O and P</fullName>
    </submittedName>
</protein>
<keyword evidence="2" id="KW-0732">Signal</keyword>
<feature type="chain" id="PRO_5022011073" evidence="2">
    <location>
        <begin position="25"/>
        <end position="506"/>
    </location>
</feature>
<accession>A0A564ZHJ2</accession>
<feature type="signal peptide" evidence="2">
    <location>
        <begin position="1"/>
        <end position="24"/>
    </location>
</feature>
<dbReference type="InterPro" id="IPR023614">
    <property type="entry name" value="Porin_dom_sf"/>
</dbReference>
<dbReference type="Proteomes" id="UP000334340">
    <property type="component" value="Unassembled WGS sequence"/>
</dbReference>
<evidence type="ECO:0000256" key="2">
    <source>
        <dbReference type="SAM" id="SignalP"/>
    </source>
</evidence>
<feature type="coiled-coil region" evidence="1">
    <location>
        <begin position="27"/>
        <end position="61"/>
    </location>
</feature>
<evidence type="ECO:0000313" key="3">
    <source>
        <dbReference type="EMBL" id="VUZ84633.1"/>
    </source>
</evidence>
<sequence length="506" mass="55411">MNITRFAIACVAATLLSLHTSAWAGTLTDLEQAFEAQQKSLQQLQQDMQRLRQERTAQQQEVTRRVMEVERKAAEAAAASLHTVYEPVPGKGFFLRSADGQFELRLRGFMQNWFIVEGARKEEGFPGIVDGQDLTKAGLARHDPSTFRIRRTRIIISGQIFKDFGFLIEPEITGGSIGTRIEETWLNYTYAPWAKLTVGQYKARFGLEMLTSSRDLDFAERAVIAKALSPEYQIGATVEGSLKLATLPVYYGVGIYNGCGRVDQCPGSIDNDGDKEFTGRVTFSPPMPFGTLTVGLNADHRTFRVVRGNGATDPAGVTRPVGGGSPFHRFNPVGPTNVRLAGNGEGGTQNGFLINGNRVTGGGDIVFDLYPFIIKGEYAYASQERDGLGAGGTNLDNLIMQGGYGSIGYWIFGNKLKGLLANGRYEHVRVDDNRGTFTTPISATNERPMELRSGTLGLAWFVNPNVRLRGNYILTDLRPGRNAVGLSNSEHGEVAHQGIAELQVQF</sequence>
<organism evidence="3 4">
    <name type="scientific">Candidatus Methylomirabilis lanthanidiphila</name>
    <dbReference type="NCBI Taxonomy" id="2211376"/>
    <lineage>
        <taxon>Bacteria</taxon>
        <taxon>Candidatus Methylomirabilota</taxon>
        <taxon>Candidatus Methylomirabilia</taxon>
        <taxon>Candidatus Methylomirabilales</taxon>
        <taxon>Candidatus Methylomirabilaceae</taxon>
        <taxon>Candidatus Methylomirabilis</taxon>
    </lineage>
</organism>
<dbReference type="Pfam" id="PF07396">
    <property type="entry name" value="Porin_O_P"/>
    <property type="match status" value="1"/>
</dbReference>
<dbReference type="SUPFAM" id="SSF56935">
    <property type="entry name" value="Porins"/>
    <property type="match status" value="1"/>
</dbReference>
<gene>
    <name evidence="3" type="ORF">MELA_01006</name>
</gene>
<reference evidence="3 4" key="1">
    <citation type="submission" date="2019-07" db="EMBL/GenBank/DDBJ databases">
        <authorList>
            <person name="Cremers G."/>
        </authorList>
    </citation>
    <scope>NUCLEOTIDE SEQUENCE [LARGE SCALE GENOMIC DNA]</scope>
</reference>
<dbReference type="Gene3D" id="2.40.160.10">
    <property type="entry name" value="Porin"/>
    <property type="match status" value="1"/>
</dbReference>
<keyword evidence="1" id="KW-0175">Coiled coil</keyword>
<dbReference type="InterPro" id="IPR010870">
    <property type="entry name" value="Porin_O/P"/>
</dbReference>
<evidence type="ECO:0000256" key="1">
    <source>
        <dbReference type="SAM" id="Coils"/>
    </source>
</evidence>